<dbReference type="AlphaFoldDB" id="A0AAD8BXK7"/>
<keyword evidence="2" id="KW-1185">Reference proteome</keyword>
<reference evidence="1" key="1">
    <citation type="journal article" date="2023" name="PLoS Negl. Trop. Dis.">
        <title>A genome sequence for Biomphalaria pfeifferi, the major vector snail for the human-infecting parasite Schistosoma mansoni.</title>
        <authorList>
            <person name="Bu L."/>
            <person name="Lu L."/>
            <person name="Laidemitt M.R."/>
            <person name="Zhang S.M."/>
            <person name="Mutuku M."/>
            <person name="Mkoji G."/>
            <person name="Steinauer M."/>
            <person name="Loker E.S."/>
        </authorList>
    </citation>
    <scope>NUCLEOTIDE SEQUENCE</scope>
    <source>
        <strain evidence="1">KasaAsao</strain>
    </source>
</reference>
<evidence type="ECO:0000313" key="2">
    <source>
        <dbReference type="Proteomes" id="UP001233172"/>
    </source>
</evidence>
<protein>
    <submittedName>
        <fullName evidence="1">Uncharacterized protein</fullName>
    </submittedName>
</protein>
<feature type="non-terminal residue" evidence="1">
    <location>
        <position position="81"/>
    </location>
</feature>
<proteinExistence type="predicted"/>
<accession>A0AAD8BXK7</accession>
<comment type="caution">
    <text evidence="1">The sequence shown here is derived from an EMBL/GenBank/DDBJ whole genome shotgun (WGS) entry which is preliminary data.</text>
</comment>
<gene>
    <name evidence="1" type="ORF">Bpfe_008207</name>
</gene>
<dbReference type="EMBL" id="JASAOG010000025">
    <property type="protein sequence ID" value="KAK0062536.1"/>
    <property type="molecule type" value="Genomic_DNA"/>
</dbReference>
<dbReference type="Proteomes" id="UP001233172">
    <property type="component" value="Unassembled WGS sequence"/>
</dbReference>
<name>A0AAD8BXK7_BIOPF</name>
<organism evidence="1 2">
    <name type="scientific">Biomphalaria pfeifferi</name>
    <name type="common">Bloodfluke planorb</name>
    <name type="synonym">Freshwater snail</name>
    <dbReference type="NCBI Taxonomy" id="112525"/>
    <lineage>
        <taxon>Eukaryota</taxon>
        <taxon>Metazoa</taxon>
        <taxon>Spiralia</taxon>
        <taxon>Lophotrochozoa</taxon>
        <taxon>Mollusca</taxon>
        <taxon>Gastropoda</taxon>
        <taxon>Heterobranchia</taxon>
        <taxon>Euthyneura</taxon>
        <taxon>Panpulmonata</taxon>
        <taxon>Hygrophila</taxon>
        <taxon>Lymnaeoidea</taxon>
        <taxon>Planorbidae</taxon>
        <taxon>Biomphalaria</taxon>
    </lineage>
</organism>
<sequence length="81" mass="9487">MFATLLRIFYQEFKKKKKILPVTGIEKKIQKLAMSGMCKTKDTRTWTNVKDITGLEKEQKKGDNLKKGHSRDELLRDLAFK</sequence>
<evidence type="ECO:0000313" key="1">
    <source>
        <dbReference type="EMBL" id="KAK0062536.1"/>
    </source>
</evidence>
<reference evidence="1" key="2">
    <citation type="submission" date="2023-04" db="EMBL/GenBank/DDBJ databases">
        <authorList>
            <person name="Bu L."/>
            <person name="Lu L."/>
            <person name="Laidemitt M.R."/>
            <person name="Zhang S.M."/>
            <person name="Mutuku M."/>
            <person name="Mkoji G."/>
            <person name="Steinauer M."/>
            <person name="Loker E.S."/>
        </authorList>
    </citation>
    <scope>NUCLEOTIDE SEQUENCE</scope>
    <source>
        <strain evidence="1">KasaAsao</strain>
        <tissue evidence="1">Whole Snail</tissue>
    </source>
</reference>